<keyword evidence="1" id="KW-0472">Membrane</keyword>
<feature type="transmembrane region" description="Helical" evidence="1">
    <location>
        <begin position="7"/>
        <end position="29"/>
    </location>
</feature>
<protein>
    <recommendedName>
        <fullName evidence="3">DUF4386 family protein</fullName>
    </recommendedName>
</protein>
<evidence type="ECO:0008006" key="3">
    <source>
        <dbReference type="Google" id="ProtNLM"/>
    </source>
</evidence>
<proteinExistence type="predicted"/>
<keyword evidence="1" id="KW-0812">Transmembrane</keyword>
<name>A0A6J4LZS3_9ACTN</name>
<evidence type="ECO:0000313" key="2">
    <source>
        <dbReference type="EMBL" id="CAA9345279.1"/>
    </source>
</evidence>
<feature type="transmembrane region" description="Helical" evidence="1">
    <location>
        <begin position="136"/>
        <end position="159"/>
    </location>
</feature>
<gene>
    <name evidence="2" type="ORF">AVDCRST_MAG34-1205</name>
</gene>
<feature type="transmembrane region" description="Helical" evidence="1">
    <location>
        <begin position="59"/>
        <end position="80"/>
    </location>
</feature>
<feature type="transmembrane region" description="Helical" evidence="1">
    <location>
        <begin position="192"/>
        <end position="209"/>
    </location>
</feature>
<feature type="transmembrane region" description="Helical" evidence="1">
    <location>
        <begin position="166"/>
        <end position="186"/>
    </location>
</feature>
<organism evidence="2">
    <name type="scientific">uncultured Nocardioidaceae bacterium</name>
    <dbReference type="NCBI Taxonomy" id="253824"/>
    <lineage>
        <taxon>Bacteria</taxon>
        <taxon>Bacillati</taxon>
        <taxon>Actinomycetota</taxon>
        <taxon>Actinomycetes</taxon>
        <taxon>Propionibacteriales</taxon>
        <taxon>Nocardioidaceae</taxon>
        <taxon>environmental samples</taxon>
    </lineage>
</organism>
<reference evidence="2" key="1">
    <citation type="submission" date="2020-02" db="EMBL/GenBank/DDBJ databases">
        <authorList>
            <person name="Meier V. D."/>
        </authorList>
    </citation>
    <scope>NUCLEOTIDE SEQUENCE</scope>
    <source>
        <strain evidence="2">AVDCRST_MAG34</strain>
    </source>
</reference>
<accession>A0A6J4LZS3</accession>
<dbReference type="EMBL" id="CADCUI010000027">
    <property type="protein sequence ID" value="CAA9345279.1"/>
    <property type="molecule type" value="Genomic_DNA"/>
</dbReference>
<keyword evidence="1" id="KW-1133">Transmembrane helix</keyword>
<sequence length="231" mass="23973">MHPVPRRLWQIAGGLAIAHVVLILLGIYLQNGPLFSDGVQGIEDDYVGGDLARSFTGGIVASFGFLLLVVVLTFLAGALGRSNEAGRWAARTGLACGLAYVAVTFAVGFPAGGAAMYGAQHGLDVDTAFALNNVRIFSYFLSLLLLGGSTLGFAAAALADRVHTGWFGTFGLVSGVALLASTPLAGVGQQDWGTLVWAVWFVGVGVLMLRHREVVASTAVSPAPRETVGQD</sequence>
<dbReference type="AlphaFoldDB" id="A0A6J4LZS3"/>
<evidence type="ECO:0000256" key="1">
    <source>
        <dbReference type="SAM" id="Phobius"/>
    </source>
</evidence>
<feature type="transmembrane region" description="Helical" evidence="1">
    <location>
        <begin position="92"/>
        <end position="116"/>
    </location>
</feature>